<dbReference type="EMBL" id="FO203512">
    <property type="protein sequence ID" value="CCK77469.1"/>
    <property type="molecule type" value="Genomic_DNA"/>
</dbReference>
<organism evidence="11 12">
    <name type="scientific">Oleispira antarctica RB-8</name>
    <dbReference type="NCBI Taxonomy" id="698738"/>
    <lineage>
        <taxon>Bacteria</taxon>
        <taxon>Pseudomonadati</taxon>
        <taxon>Pseudomonadota</taxon>
        <taxon>Gammaproteobacteria</taxon>
        <taxon>Oceanospirillales</taxon>
        <taxon>Oceanospirillaceae</taxon>
        <taxon>Oleispira</taxon>
    </lineage>
</organism>
<dbReference type="InterPro" id="IPR036526">
    <property type="entry name" value="C-N_Hydrolase_sf"/>
</dbReference>
<dbReference type="HOGENOM" id="CLU_019563_3_0_6"/>
<dbReference type="STRING" id="698738.OLEAN_C32930"/>
<keyword evidence="12" id="KW-1185">Reference proteome</keyword>
<dbReference type="PROSITE" id="PS50263">
    <property type="entry name" value="CN_HYDROLASE"/>
    <property type="match status" value="1"/>
</dbReference>
<gene>
    <name evidence="9 11" type="primary">lnt</name>
    <name evidence="11" type="ORF">OLEAN_C32930</name>
</gene>
<evidence type="ECO:0000256" key="6">
    <source>
        <dbReference type="ARBA" id="ARBA00022989"/>
    </source>
</evidence>
<dbReference type="UniPathway" id="UPA00666"/>
<dbReference type="NCBIfam" id="TIGR00546">
    <property type="entry name" value="lnt"/>
    <property type="match status" value="1"/>
</dbReference>
<dbReference type="EC" id="2.3.1.269" evidence="9"/>
<keyword evidence="4 9" id="KW-0808">Transferase</keyword>
<evidence type="ECO:0000313" key="12">
    <source>
        <dbReference type="Proteomes" id="UP000032749"/>
    </source>
</evidence>
<dbReference type="GO" id="GO:0005886">
    <property type="term" value="C:plasma membrane"/>
    <property type="evidence" value="ECO:0007669"/>
    <property type="project" value="UniProtKB-SubCell"/>
</dbReference>
<feature type="transmembrane region" description="Helical" evidence="9">
    <location>
        <begin position="192"/>
        <end position="212"/>
    </location>
</feature>
<evidence type="ECO:0000256" key="3">
    <source>
        <dbReference type="ARBA" id="ARBA00022475"/>
    </source>
</evidence>
<dbReference type="PANTHER" id="PTHR38686">
    <property type="entry name" value="APOLIPOPROTEIN N-ACYLTRANSFERASE"/>
    <property type="match status" value="1"/>
</dbReference>
<dbReference type="InterPro" id="IPR004563">
    <property type="entry name" value="Apolipo_AcylTrfase"/>
</dbReference>
<evidence type="ECO:0000256" key="7">
    <source>
        <dbReference type="ARBA" id="ARBA00023136"/>
    </source>
</evidence>
<dbReference type="AlphaFoldDB" id="R4YV27"/>
<keyword evidence="3 9" id="KW-1003">Cell membrane</keyword>
<evidence type="ECO:0000256" key="2">
    <source>
        <dbReference type="ARBA" id="ARBA00010065"/>
    </source>
</evidence>
<comment type="similarity">
    <text evidence="2 9">Belongs to the CN hydrolase family. Apolipoprotein N-acyltransferase subfamily.</text>
</comment>
<sequence length="504" mass="57336">MLLIQKLIAQPRLIALLSGLIFPFAIAPFFLWPIAILSLMGLLFSLHKSSAKEAAIRTWFFGFGKFSVGVSWIYVSMHDHGGTPAILAILMVGLFAAFLATFPALFLFFFQRFYNQKSNKPIISMLAFAALWFAYEWFRSWFMTGFPWLFAGDAQLHTWLNGWAPILSVYGLSFFTALTAAAIYYSLREKQAVYLAFLVVWPIGFLLQNVSWTEVTNELKVSAVQGNIAQEIKWLPEQRSPTINAYLEQTRQHWDSDLVLWPETAVTVLKDQFQAYIDTINQEAINNKTTLITGIPFRYTQGPFKGQFHNSILAIGMGEGLYHKQKLVPFGEYIPLEHIIRGLLPFFDLPMSSFKKGDKHQPLLKAEKDKQLFLIAPFICYEIVYPEFVASMAKESDMLITISNDAWFGDSLGPKQHMAIAQMRALETQRYLLRSTNTGITALVNHKGKIVKQLPTKQRATLTALAQTRQGSTPFMLFGLWPLFIVTILILLFGLHHRNPKVND</sequence>
<comment type="catalytic activity">
    <reaction evidence="9">
        <text>N-terminal S-1,2-diacyl-sn-glyceryl-L-cysteinyl-[lipoprotein] + a glycerophospholipid = N-acyl-S-1,2-diacyl-sn-glyceryl-L-cysteinyl-[lipoprotein] + a 2-acyl-sn-glycero-3-phospholipid + H(+)</text>
        <dbReference type="Rhea" id="RHEA:48228"/>
        <dbReference type="Rhea" id="RHEA-COMP:14681"/>
        <dbReference type="Rhea" id="RHEA-COMP:14684"/>
        <dbReference type="ChEBI" id="CHEBI:15378"/>
        <dbReference type="ChEBI" id="CHEBI:136912"/>
        <dbReference type="ChEBI" id="CHEBI:140656"/>
        <dbReference type="ChEBI" id="CHEBI:140657"/>
        <dbReference type="ChEBI" id="CHEBI:140660"/>
        <dbReference type="EC" id="2.3.1.269"/>
    </reaction>
</comment>
<feature type="transmembrane region" description="Helical" evidence="9">
    <location>
        <begin position="122"/>
        <end position="142"/>
    </location>
</feature>
<evidence type="ECO:0000256" key="8">
    <source>
        <dbReference type="ARBA" id="ARBA00023315"/>
    </source>
</evidence>
<feature type="transmembrane region" description="Helical" evidence="9">
    <location>
        <begin position="20"/>
        <end position="44"/>
    </location>
</feature>
<dbReference type="Proteomes" id="UP000032749">
    <property type="component" value="Chromosome"/>
</dbReference>
<protein>
    <recommendedName>
        <fullName evidence="9">Apolipoprotein N-acyltransferase</fullName>
        <shortName evidence="9">ALP N-acyltransferase</shortName>
        <ecNumber evidence="9">2.3.1.269</ecNumber>
    </recommendedName>
</protein>
<accession>R4YV27</accession>
<dbReference type="GO" id="GO:0042158">
    <property type="term" value="P:lipoprotein biosynthetic process"/>
    <property type="evidence" value="ECO:0007669"/>
    <property type="project" value="UniProtKB-UniRule"/>
</dbReference>
<dbReference type="Pfam" id="PF00795">
    <property type="entry name" value="CN_hydrolase"/>
    <property type="match status" value="1"/>
</dbReference>
<dbReference type="SUPFAM" id="SSF56317">
    <property type="entry name" value="Carbon-nitrogen hydrolase"/>
    <property type="match status" value="1"/>
</dbReference>
<keyword evidence="11" id="KW-0449">Lipoprotein</keyword>
<keyword evidence="7 9" id="KW-0472">Membrane</keyword>
<evidence type="ECO:0000256" key="4">
    <source>
        <dbReference type="ARBA" id="ARBA00022679"/>
    </source>
</evidence>
<proteinExistence type="inferred from homology"/>
<dbReference type="InterPro" id="IPR045378">
    <property type="entry name" value="LNT_N"/>
</dbReference>
<dbReference type="GO" id="GO:0016410">
    <property type="term" value="F:N-acyltransferase activity"/>
    <property type="evidence" value="ECO:0007669"/>
    <property type="project" value="UniProtKB-UniRule"/>
</dbReference>
<keyword evidence="6 9" id="KW-1133">Transmembrane helix</keyword>
<evidence type="ECO:0000259" key="10">
    <source>
        <dbReference type="PROSITE" id="PS50263"/>
    </source>
</evidence>
<dbReference type="Pfam" id="PF20154">
    <property type="entry name" value="LNT_N"/>
    <property type="match status" value="1"/>
</dbReference>
<dbReference type="OrthoDB" id="9804277at2"/>
<feature type="transmembrane region" description="Helical" evidence="9">
    <location>
        <begin position="475"/>
        <end position="495"/>
    </location>
</feature>
<dbReference type="PANTHER" id="PTHR38686:SF1">
    <property type="entry name" value="APOLIPOPROTEIN N-ACYLTRANSFERASE"/>
    <property type="match status" value="1"/>
</dbReference>
<name>R4YV27_OLEAN</name>
<reference evidence="11 12" key="1">
    <citation type="journal article" date="2013" name="Nat. Commun.">
        <title>Genome sequence and functional genomic analysis of the oil-degrading bacterium Oleispira antarctica.</title>
        <authorList>
            <person name="Kube M."/>
            <person name="Chernikova T.N."/>
            <person name="Al-Ramahi Y."/>
            <person name="Beloqui A."/>
            <person name="Lopez-Cortez N."/>
            <person name="Guazzaroni M.E."/>
            <person name="Heipieper H.J."/>
            <person name="Klages S."/>
            <person name="Kotsyurbenko O.R."/>
            <person name="Langer I."/>
            <person name="Nechitaylo T.Y."/>
            <person name="Lunsdorf H."/>
            <person name="Fernandez M."/>
            <person name="Juarez S."/>
            <person name="Ciordia S."/>
            <person name="Singer A."/>
            <person name="Kagan O."/>
            <person name="Egorova O."/>
            <person name="Petit P.A."/>
            <person name="Stogios P."/>
            <person name="Kim Y."/>
            <person name="Tchigvintsev A."/>
            <person name="Flick R."/>
            <person name="Denaro R."/>
            <person name="Genovese M."/>
            <person name="Albar J.P."/>
            <person name="Reva O.N."/>
            <person name="Martinez-Gomariz M."/>
            <person name="Tran H."/>
            <person name="Ferrer M."/>
            <person name="Savchenko A."/>
            <person name="Yakunin A.F."/>
            <person name="Yakimov M.M."/>
            <person name="Golyshina O.V."/>
            <person name="Reinhardt R."/>
            <person name="Golyshin P.N."/>
        </authorList>
    </citation>
    <scope>NUCLEOTIDE SEQUENCE [LARGE SCALE GENOMIC DNA]</scope>
</reference>
<evidence type="ECO:0000256" key="9">
    <source>
        <dbReference type="HAMAP-Rule" id="MF_01148"/>
    </source>
</evidence>
<evidence type="ECO:0000256" key="5">
    <source>
        <dbReference type="ARBA" id="ARBA00022692"/>
    </source>
</evidence>
<comment type="function">
    <text evidence="9">Catalyzes the phospholipid dependent N-acylation of the N-terminal cysteine of apolipoprotein, the last step in lipoprotein maturation.</text>
</comment>
<comment type="subcellular location">
    <subcellularLocation>
        <location evidence="1 9">Cell membrane</location>
        <topology evidence="1 9">Multi-pass membrane protein</topology>
    </subcellularLocation>
</comment>
<dbReference type="InterPro" id="IPR003010">
    <property type="entry name" value="C-N_Hydrolase"/>
</dbReference>
<evidence type="ECO:0000313" key="11">
    <source>
        <dbReference type="EMBL" id="CCK77469.1"/>
    </source>
</evidence>
<feature type="transmembrane region" description="Helical" evidence="9">
    <location>
        <begin position="56"/>
        <end position="74"/>
    </location>
</feature>
<keyword evidence="5 9" id="KW-0812">Transmembrane</keyword>
<keyword evidence="8 9" id="KW-0012">Acyltransferase</keyword>
<feature type="domain" description="CN hydrolase" evidence="10">
    <location>
        <begin position="224"/>
        <end position="470"/>
    </location>
</feature>
<dbReference type="KEGG" id="oai:OLEAN_C32930"/>
<comment type="pathway">
    <text evidence="9">Protein modification; lipoprotein biosynthesis (N-acyl transfer).</text>
</comment>
<dbReference type="PATRIC" id="fig|698738.3.peg.3424"/>
<dbReference type="CDD" id="cd07571">
    <property type="entry name" value="ALP_N-acyl_transferase"/>
    <property type="match status" value="1"/>
</dbReference>
<evidence type="ECO:0000256" key="1">
    <source>
        <dbReference type="ARBA" id="ARBA00004651"/>
    </source>
</evidence>
<feature type="transmembrane region" description="Helical" evidence="9">
    <location>
        <begin position="86"/>
        <end position="110"/>
    </location>
</feature>
<dbReference type="HAMAP" id="MF_01148">
    <property type="entry name" value="Lnt"/>
    <property type="match status" value="1"/>
</dbReference>
<dbReference type="Gene3D" id="3.60.110.10">
    <property type="entry name" value="Carbon-nitrogen hydrolase"/>
    <property type="match status" value="1"/>
</dbReference>
<feature type="transmembrane region" description="Helical" evidence="9">
    <location>
        <begin position="162"/>
        <end position="185"/>
    </location>
</feature>